<feature type="transmembrane region" description="Helical" evidence="12">
    <location>
        <begin position="265"/>
        <end position="296"/>
    </location>
</feature>
<evidence type="ECO:0000256" key="6">
    <source>
        <dbReference type="ARBA" id="ARBA00023002"/>
    </source>
</evidence>
<keyword evidence="5 12" id="KW-1133">Transmembrane helix</keyword>
<dbReference type="GO" id="GO:0120547">
    <property type="term" value="F:heme A synthase activity"/>
    <property type="evidence" value="ECO:0007669"/>
    <property type="project" value="UniProtKB-EC"/>
</dbReference>
<protein>
    <submittedName>
        <fullName evidence="13">Heme A synthase</fullName>
    </submittedName>
</protein>
<evidence type="ECO:0000256" key="9">
    <source>
        <dbReference type="ARBA" id="ARBA00023136"/>
    </source>
</evidence>
<evidence type="ECO:0000256" key="4">
    <source>
        <dbReference type="ARBA" id="ARBA00022723"/>
    </source>
</evidence>
<comment type="pathway">
    <text evidence="10">Porphyrin-containing compound metabolism; heme A biosynthesis; heme A from heme O: step 1/1.</text>
</comment>
<keyword evidence="7" id="KW-0408">Iron</keyword>
<feature type="transmembrane region" description="Helical" evidence="12">
    <location>
        <begin position="308"/>
        <end position="326"/>
    </location>
</feature>
<dbReference type="InterPro" id="IPR023754">
    <property type="entry name" value="HemeA_Synthase_type2"/>
</dbReference>
<dbReference type="EMBL" id="CM001403">
    <property type="protein sequence ID" value="EHQ28862.1"/>
    <property type="molecule type" value="Genomic_DNA"/>
</dbReference>
<name>H1Y344_9SPHI</name>
<accession>H1Y344</accession>
<keyword evidence="3 12" id="KW-0812">Transmembrane</keyword>
<dbReference type="GO" id="GO:0006784">
    <property type="term" value="P:heme A biosynthetic process"/>
    <property type="evidence" value="ECO:0007669"/>
    <property type="project" value="InterPro"/>
</dbReference>
<keyword evidence="14" id="KW-1185">Reference proteome</keyword>
<dbReference type="STRING" id="714943.Mucpa_4777"/>
<comment type="cofactor">
    <cofactor evidence="1">
        <name>heme b</name>
        <dbReference type="ChEBI" id="CHEBI:60344"/>
    </cofactor>
</comment>
<comment type="subcellular location">
    <subcellularLocation>
        <location evidence="2">Membrane</location>
        <topology evidence="2">Multi-pass membrane protein</topology>
    </subcellularLocation>
</comment>
<dbReference type="HOGENOM" id="CLU_017627_0_0_10"/>
<evidence type="ECO:0000256" key="12">
    <source>
        <dbReference type="SAM" id="Phobius"/>
    </source>
</evidence>
<feature type="transmembrane region" description="Helical" evidence="12">
    <location>
        <begin position="147"/>
        <end position="165"/>
    </location>
</feature>
<feature type="transmembrane region" description="Helical" evidence="12">
    <location>
        <begin position="218"/>
        <end position="245"/>
    </location>
</feature>
<sequence>MTLLRGSSFGITHFCSSMAQPQTFSKAPHRHISTWLITGIIMLMVQILLGGVTRLTGSGLSITEWKPLLGALPPLNQQAWQQSFQKYQQIAQFKQLNSGFTLADYKAIFFWEWLHREWARLMALVFIVPFCWFVLKKQISRAMIHPLLILFLLGGLQGIIGWVMVQSGLNDTDLSVSHIRLAVHFICALFLLCYLLWFTLKISFPHAKRLHQGSPNRLLTGIVVLLFFQLIYGALMAGTHAALYAPTWPDMDGTQMPVGLTSPGGLLHSLCYNVISIQFTHRNLAYLIALLIMLWFYRARNVSKRSRWIVLLLVFTQVLLGIVTLMNSMFHWVIYFAVLHQCVGMLLLMSLITALFFSKRSNADRYR</sequence>
<dbReference type="Pfam" id="PF02628">
    <property type="entry name" value="COX15-CtaA"/>
    <property type="match status" value="1"/>
</dbReference>
<evidence type="ECO:0000256" key="2">
    <source>
        <dbReference type="ARBA" id="ARBA00004141"/>
    </source>
</evidence>
<dbReference type="InterPro" id="IPR003780">
    <property type="entry name" value="COX15/CtaA_fam"/>
</dbReference>
<dbReference type="AlphaFoldDB" id="H1Y344"/>
<feature type="transmembrane region" description="Helical" evidence="12">
    <location>
        <begin position="32"/>
        <end position="52"/>
    </location>
</feature>
<feature type="transmembrane region" description="Helical" evidence="12">
    <location>
        <begin position="177"/>
        <end position="197"/>
    </location>
</feature>
<reference evidence="13" key="1">
    <citation type="submission" date="2011-09" db="EMBL/GenBank/DDBJ databases">
        <title>The permanent draft genome of Mucilaginibacter paludis DSM 18603.</title>
        <authorList>
            <consortium name="US DOE Joint Genome Institute (JGI-PGF)"/>
            <person name="Lucas S."/>
            <person name="Han J."/>
            <person name="Lapidus A."/>
            <person name="Bruce D."/>
            <person name="Goodwin L."/>
            <person name="Pitluck S."/>
            <person name="Peters L."/>
            <person name="Kyrpides N."/>
            <person name="Mavromatis K."/>
            <person name="Ivanova N."/>
            <person name="Mikhailova N."/>
            <person name="Held B."/>
            <person name="Detter J.C."/>
            <person name="Tapia R."/>
            <person name="Han C."/>
            <person name="Land M."/>
            <person name="Hauser L."/>
            <person name="Markowitz V."/>
            <person name="Cheng J.-F."/>
            <person name="Hugenholtz P."/>
            <person name="Woyke T."/>
            <person name="Wu D."/>
            <person name="Tindall B."/>
            <person name="Brambilla E."/>
            <person name="Klenk H.-P."/>
            <person name="Eisen J.A."/>
        </authorList>
    </citation>
    <scope>NUCLEOTIDE SEQUENCE [LARGE SCALE GENOMIC DNA]</scope>
    <source>
        <strain evidence="13">DSM 18603</strain>
    </source>
</reference>
<dbReference type="PANTHER" id="PTHR23289">
    <property type="entry name" value="CYTOCHROME C OXIDASE ASSEMBLY PROTEIN COX15"/>
    <property type="match status" value="1"/>
</dbReference>
<dbReference type="HAMAP" id="MF_01665">
    <property type="entry name" value="HemeA_synth_type2"/>
    <property type="match status" value="1"/>
</dbReference>
<dbReference type="eggNOG" id="COG1612">
    <property type="taxonomic scope" value="Bacteria"/>
</dbReference>
<dbReference type="PANTHER" id="PTHR23289:SF2">
    <property type="entry name" value="CYTOCHROME C OXIDASE ASSEMBLY PROTEIN COX15 HOMOLOG"/>
    <property type="match status" value="1"/>
</dbReference>
<evidence type="ECO:0000256" key="7">
    <source>
        <dbReference type="ARBA" id="ARBA00023004"/>
    </source>
</evidence>
<evidence type="ECO:0000256" key="1">
    <source>
        <dbReference type="ARBA" id="ARBA00001970"/>
    </source>
</evidence>
<evidence type="ECO:0000256" key="5">
    <source>
        <dbReference type="ARBA" id="ARBA00022989"/>
    </source>
</evidence>
<dbReference type="GO" id="GO:0046872">
    <property type="term" value="F:metal ion binding"/>
    <property type="evidence" value="ECO:0007669"/>
    <property type="project" value="UniProtKB-KW"/>
</dbReference>
<dbReference type="Proteomes" id="UP000002774">
    <property type="component" value="Chromosome"/>
</dbReference>
<keyword evidence="4" id="KW-0479">Metal-binding</keyword>
<evidence type="ECO:0000256" key="8">
    <source>
        <dbReference type="ARBA" id="ARBA00023133"/>
    </source>
</evidence>
<evidence type="ECO:0000256" key="10">
    <source>
        <dbReference type="ARBA" id="ARBA00044501"/>
    </source>
</evidence>
<dbReference type="RefSeq" id="WP_008509801.1">
    <property type="nucleotide sequence ID" value="NZ_CM001403.1"/>
</dbReference>
<evidence type="ECO:0000256" key="11">
    <source>
        <dbReference type="ARBA" id="ARBA00048044"/>
    </source>
</evidence>
<feature type="transmembrane region" description="Helical" evidence="12">
    <location>
        <begin position="118"/>
        <end position="135"/>
    </location>
</feature>
<keyword evidence="8" id="KW-0350">Heme biosynthesis</keyword>
<dbReference type="GO" id="GO:0016020">
    <property type="term" value="C:membrane"/>
    <property type="evidence" value="ECO:0007669"/>
    <property type="project" value="UniProtKB-SubCell"/>
</dbReference>
<evidence type="ECO:0000256" key="3">
    <source>
        <dbReference type="ARBA" id="ARBA00022692"/>
    </source>
</evidence>
<keyword evidence="6" id="KW-0560">Oxidoreductase</keyword>
<keyword evidence="9 12" id="KW-0472">Membrane</keyword>
<evidence type="ECO:0000313" key="13">
    <source>
        <dbReference type="EMBL" id="EHQ28862.1"/>
    </source>
</evidence>
<gene>
    <name evidence="13" type="ORF">Mucpa_4777</name>
</gene>
<comment type="catalytic activity">
    <reaction evidence="11">
        <text>Fe(II)-heme o + 2 A + H2O = Fe(II)-heme a + 2 AH2</text>
        <dbReference type="Rhea" id="RHEA:63388"/>
        <dbReference type="ChEBI" id="CHEBI:13193"/>
        <dbReference type="ChEBI" id="CHEBI:15377"/>
        <dbReference type="ChEBI" id="CHEBI:17499"/>
        <dbReference type="ChEBI" id="CHEBI:60530"/>
        <dbReference type="ChEBI" id="CHEBI:61715"/>
        <dbReference type="EC" id="1.17.99.9"/>
    </reaction>
    <physiologicalReaction direction="left-to-right" evidence="11">
        <dbReference type="Rhea" id="RHEA:63389"/>
    </physiologicalReaction>
</comment>
<evidence type="ECO:0000313" key="14">
    <source>
        <dbReference type="Proteomes" id="UP000002774"/>
    </source>
</evidence>
<feature type="transmembrane region" description="Helical" evidence="12">
    <location>
        <begin position="332"/>
        <end position="357"/>
    </location>
</feature>
<proteinExistence type="inferred from homology"/>
<organism evidence="13 14">
    <name type="scientific">Mucilaginibacter paludis DSM 18603</name>
    <dbReference type="NCBI Taxonomy" id="714943"/>
    <lineage>
        <taxon>Bacteria</taxon>
        <taxon>Pseudomonadati</taxon>
        <taxon>Bacteroidota</taxon>
        <taxon>Sphingobacteriia</taxon>
        <taxon>Sphingobacteriales</taxon>
        <taxon>Sphingobacteriaceae</taxon>
        <taxon>Mucilaginibacter</taxon>
    </lineage>
</organism>